<dbReference type="Proteomes" id="UP001335100">
    <property type="component" value="Unassembled WGS sequence"/>
</dbReference>
<reference evidence="1 2" key="1">
    <citation type="submission" date="2024-01" db="EMBL/GenBank/DDBJ databases">
        <title>Unpublished Manusciprt.</title>
        <authorList>
            <person name="Duman M."/>
            <person name="Valdes E.G."/>
            <person name="Ajmi N."/>
            <person name="Altun S."/>
            <person name="Saticioglu I.B."/>
        </authorList>
    </citation>
    <scope>NUCLEOTIDE SEQUENCE [LARGE SCALE GENOMIC DNA]</scope>
    <source>
        <strain evidence="1 2">148P</strain>
    </source>
</reference>
<evidence type="ECO:0000313" key="1">
    <source>
        <dbReference type="EMBL" id="MEE1935732.1"/>
    </source>
</evidence>
<comment type="caution">
    <text evidence="1">The sequence shown here is derived from an EMBL/GenBank/DDBJ whole genome shotgun (WGS) entry which is preliminary data.</text>
</comment>
<keyword evidence="2" id="KW-1185">Reference proteome</keyword>
<sequence length="170" mass="18432">MNEYTVPLRRVMLLQPTLENGGTATCQMRRPETSTDVHIAVENDDRTHHLKVTFGPITGSLTLQRGDSAKYMALRDYLEELANGRAFTGEQSQQAIALMEAQDCVNAVLTPGHIAYVIPTTTPTRPFGAVVTDAQGELQAAATGISMHHLAEVIRAKLQPGQEGPGSLHE</sequence>
<gene>
    <name evidence="1" type="ORF">V0R50_21080</name>
</gene>
<dbReference type="RefSeq" id="WP_330076454.1">
    <property type="nucleotide sequence ID" value="NZ_JAZDQJ010000028.1"/>
</dbReference>
<dbReference type="EMBL" id="JAZDQJ010000028">
    <property type="protein sequence ID" value="MEE1935732.1"/>
    <property type="molecule type" value="Genomic_DNA"/>
</dbReference>
<organism evidence="1 2">
    <name type="scientific">Pseudomonas ulcerans</name>
    <dbReference type="NCBI Taxonomy" id="3115852"/>
    <lineage>
        <taxon>Bacteria</taxon>
        <taxon>Pseudomonadati</taxon>
        <taxon>Pseudomonadota</taxon>
        <taxon>Gammaproteobacteria</taxon>
        <taxon>Pseudomonadales</taxon>
        <taxon>Pseudomonadaceae</taxon>
        <taxon>Pseudomonas</taxon>
    </lineage>
</organism>
<proteinExistence type="predicted"/>
<evidence type="ECO:0000313" key="2">
    <source>
        <dbReference type="Proteomes" id="UP001335100"/>
    </source>
</evidence>
<protein>
    <submittedName>
        <fullName evidence="1">Uncharacterized protein</fullName>
    </submittedName>
</protein>
<name>A0ABU7HVY9_9PSED</name>
<accession>A0ABU7HVY9</accession>